<comment type="caution">
    <text evidence="5">Lacks conserved residue(s) required for the propagation of feature annotation.</text>
</comment>
<organism evidence="9 10">
    <name type="scientific">Saccoglossus kowalevskii</name>
    <name type="common">Acorn worm</name>
    <dbReference type="NCBI Taxonomy" id="10224"/>
    <lineage>
        <taxon>Eukaryota</taxon>
        <taxon>Metazoa</taxon>
        <taxon>Hemichordata</taxon>
        <taxon>Enteropneusta</taxon>
        <taxon>Harrimaniidae</taxon>
        <taxon>Saccoglossus</taxon>
    </lineage>
</organism>
<dbReference type="InterPro" id="IPR001846">
    <property type="entry name" value="VWF_type-D"/>
</dbReference>
<evidence type="ECO:0000259" key="8">
    <source>
        <dbReference type="PROSITE" id="PS51828"/>
    </source>
</evidence>
<dbReference type="PANTHER" id="PTHR19277:SF125">
    <property type="entry name" value="B6"/>
    <property type="match status" value="1"/>
</dbReference>
<dbReference type="SMART" id="SM00159">
    <property type="entry name" value="PTX"/>
    <property type="match status" value="1"/>
</dbReference>
<comment type="similarity">
    <text evidence="6">Belongs to the pentraxin family.</text>
</comment>
<dbReference type="PRINTS" id="PR00895">
    <property type="entry name" value="PENTAXIN"/>
</dbReference>
<comment type="subunit">
    <text evidence="6">Homopentamer. Pentaxin (or pentraxin) have a discoid arrangement of 5 non-covalently bound subunits.</text>
</comment>
<dbReference type="Pfam" id="PF00354">
    <property type="entry name" value="Pentaxin"/>
    <property type="match status" value="1"/>
</dbReference>
<dbReference type="GeneID" id="100371836"/>
<evidence type="ECO:0000256" key="2">
    <source>
        <dbReference type="ARBA" id="ARBA00022837"/>
    </source>
</evidence>
<protein>
    <recommendedName>
        <fullName evidence="6">Pentraxin family member</fullName>
    </recommendedName>
</protein>
<feature type="non-terminal residue" evidence="10">
    <location>
        <position position="1"/>
    </location>
</feature>
<accession>A0ABM0GWW2</accession>
<evidence type="ECO:0000256" key="5">
    <source>
        <dbReference type="PROSITE-ProRule" id="PRU01172"/>
    </source>
</evidence>
<dbReference type="PROSITE" id="PS51233">
    <property type="entry name" value="VWFD"/>
    <property type="match status" value="1"/>
</dbReference>
<evidence type="ECO:0000313" key="10">
    <source>
        <dbReference type="RefSeq" id="XP_002739125.1"/>
    </source>
</evidence>
<dbReference type="InterPro" id="IPR051360">
    <property type="entry name" value="Neuronal_Pentraxin_Related"/>
</dbReference>
<comment type="subcellular location">
    <subcellularLocation>
        <location evidence="6">Secreted</location>
    </subcellularLocation>
</comment>
<keyword evidence="1 6" id="KW-0479">Metal-binding</keyword>
<keyword evidence="4" id="KW-0325">Glycoprotein</keyword>
<evidence type="ECO:0000259" key="7">
    <source>
        <dbReference type="PROSITE" id="PS51233"/>
    </source>
</evidence>
<keyword evidence="2 6" id="KW-0106">Calcium</keyword>
<proteinExistence type="inferred from homology"/>
<feature type="domain" description="VWFD" evidence="7">
    <location>
        <begin position="200"/>
        <end position="228"/>
    </location>
</feature>
<evidence type="ECO:0000256" key="4">
    <source>
        <dbReference type="ARBA" id="ARBA00023180"/>
    </source>
</evidence>
<feature type="domain" description="Pentraxin (PTX)" evidence="8">
    <location>
        <begin position="7"/>
        <end position="200"/>
    </location>
</feature>
<comment type="cofactor">
    <cofactor evidence="6">
        <name>Ca(2+)</name>
        <dbReference type="ChEBI" id="CHEBI:29108"/>
    </cofactor>
    <text evidence="6">Binds 2 calcium ions per subunit.</text>
</comment>
<keyword evidence="9" id="KW-1185">Reference proteome</keyword>
<reference evidence="10" key="1">
    <citation type="submission" date="2025-08" db="UniProtKB">
        <authorList>
            <consortium name="RefSeq"/>
        </authorList>
    </citation>
    <scope>IDENTIFICATION</scope>
    <source>
        <tissue evidence="10">Testes</tissue>
    </source>
</reference>
<evidence type="ECO:0000256" key="1">
    <source>
        <dbReference type="ARBA" id="ARBA00022723"/>
    </source>
</evidence>
<keyword evidence="3" id="KW-1015">Disulfide bond</keyword>
<gene>
    <name evidence="10" type="primary">LOC100371836</name>
</gene>
<sequence length="228" mass="25342">KSLSKRAGLTRLICYNDTDSNVRITTPVPQLTEVTFCLWMRSTSTNDGTMVSYAVPNNHNEMILLDSKNIRFLINAVSRTTNVDAVNDGVCHYICFTWTSVTGRWQIFVDGVLVDSGTVSKGTPIQGGGVLVLGQDQDVVGGGFDPFQAFVGKMTNFNLWNRVLTNQEIIENLDNGNIYSWDISNLLMQGTETIRNEDICTGAVTCDPHFTTLDGRHYSHQGVCWYTL</sequence>
<dbReference type="Proteomes" id="UP000694865">
    <property type="component" value="Unplaced"/>
</dbReference>
<feature type="non-terminal residue" evidence="10">
    <location>
        <position position="228"/>
    </location>
</feature>
<evidence type="ECO:0000313" key="9">
    <source>
        <dbReference type="Proteomes" id="UP000694865"/>
    </source>
</evidence>
<evidence type="ECO:0000256" key="3">
    <source>
        <dbReference type="ARBA" id="ARBA00023157"/>
    </source>
</evidence>
<dbReference type="PROSITE" id="PS51828">
    <property type="entry name" value="PTX_2"/>
    <property type="match status" value="1"/>
</dbReference>
<dbReference type="InterPro" id="IPR013320">
    <property type="entry name" value="ConA-like_dom_sf"/>
</dbReference>
<dbReference type="SUPFAM" id="SSF49899">
    <property type="entry name" value="Concanavalin A-like lectins/glucanases"/>
    <property type="match status" value="1"/>
</dbReference>
<dbReference type="RefSeq" id="XP_002739125.1">
    <property type="nucleotide sequence ID" value="XM_002739079.1"/>
</dbReference>
<dbReference type="PANTHER" id="PTHR19277">
    <property type="entry name" value="PENTRAXIN"/>
    <property type="match status" value="1"/>
</dbReference>
<dbReference type="Gene3D" id="2.60.120.200">
    <property type="match status" value="1"/>
</dbReference>
<evidence type="ECO:0000256" key="6">
    <source>
        <dbReference type="RuleBase" id="RU362112"/>
    </source>
</evidence>
<dbReference type="InterPro" id="IPR001759">
    <property type="entry name" value="PTX_dom"/>
</dbReference>
<name>A0ABM0GWW2_SACKO</name>